<evidence type="ECO:0000256" key="10">
    <source>
        <dbReference type="ARBA" id="ARBA00022989"/>
    </source>
</evidence>
<keyword evidence="6 14" id="KW-0808">Transferase</keyword>
<dbReference type="InterPro" id="IPR035518">
    <property type="entry name" value="DPG_synthase"/>
</dbReference>
<protein>
    <recommendedName>
        <fullName evidence="4">dolichyl-phosphate beta-glucosyltransferase</fullName>
        <ecNumber evidence="4">2.4.1.117</ecNumber>
    </recommendedName>
</protein>
<evidence type="ECO:0000256" key="6">
    <source>
        <dbReference type="ARBA" id="ARBA00022679"/>
    </source>
</evidence>
<dbReference type="CDD" id="cd04188">
    <property type="entry name" value="DPG_synthase"/>
    <property type="match status" value="1"/>
</dbReference>
<evidence type="ECO:0000256" key="4">
    <source>
        <dbReference type="ARBA" id="ARBA00012583"/>
    </source>
</evidence>
<dbReference type="GO" id="GO:0006487">
    <property type="term" value="P:protein N-linked glycosylation"/>
    <property type="evidence" value="ECO:0007669"/>
    <property type="project" value="TreeGrafter"/>
</dbReference>
<proteinExistence type="inferred from homology"/>
<evidence type="ECO:0000256" key="2">
    <source>
        <dbReference type="ARBA" id="ARBA00004922"/>
    </source>
</evidence>
<evidence type="ECO:0000256" key="3">
    <source>
        <dbReference type="ARBA" id="ARBA00006739"/>
    </source>
</evidence>
<dbReference type="InterPro" id="IPR029044">
    <property type="entry name" value="Nucleotide-diphossugar_trans"/>
</dbReference>
<comment type="subcellular location">
    <subcellularLocation>
        <location evidence="1">Endoplasmic reticulum membrane</location>
        <topology evidence="1">Single-pass membrane protein</topology>
    </subcellularLocation>
</comment>
<reference evidence="14" key="2">
    <citation type="submission" date="2020-09" db="EMBL/GenBank/DDBJ databases">
        <authorList>
            <person name="Sun Q."/>
            <person name="Zhou Y."/>
        </authorList>
    </citation>
    <scope>NUCLEOTIDE SEQUENCE</scope>
    <source>
        <strain evidence="14">CGMCC 1.15447</strain>
    </source>
</reference>
<evidence type="ECO:0000259" key="13">
    <source>
        <dbReference type="Pfam" id="PF00535"/>
    </source>
</evidence>
<gene>
    <name evidence="14" type="ORF">GCM10011507_14690</name>
</gene>
<evidence type="ECO:0000256" key="12">
    <source>
        <dbReference type="ARBA" id="ARBA00045097"/>
    </source>
</evidence>
<feature type="domain" description="Glycosyltransferase 2-like" evidence="13">
    <location>
        <begin position="7"/>
        <end position="173"/>
    </location>
</feature>
<keyword evidence="11" id="KW-0472">Membrane</keyword>
<dbReference type="InterPro" id="IPR001173">
    <property type="entry name" value="Glyco_trans_2-like"/>
</dbReference>
<keyword evidence="9" id="KW-0735">Signal-anchor</keyword>
<evidence type="ECO:0000256" key="8">
    <source>
        <dbReference type="ARBA" id="ARBA00022824"/>
    </source>
</evidence>
<organism evidence="14 15">
    <name type="scientific">Edaphobacter acidisoli</name>
    <dbReference type="NCBI Taxonomy" id="2040573"/>
    <lineage>
        <taxon>Bacteria</taxon>
        <taxon>Pseudomonadati</taxon>
        <taxon>Acidobacteriota</taxon>
        <taxon>Terriglobia</taxon>
        <taxon>Terriglobales</taxon>
        <taxon>Acidobacteriaceae</taxon>
        <taxon>Edaphobacter</taxon>
    </lineage>
</organism>
<evidence type="ECO:0000313" key="14">
    <source>
        <dbReference type="EMBL" id="GGA64132.1"/>
    </source>
</evidence>
<dbReference type="AlphaFoldDB" id="A0A916RRB1"/>
<dbReference type="PANTHER" id="PTHR10859">
    <property type="entry name" value="GLYCOSYL TRANSFERASE"/>
    <property type="match status" value="1"/>
</dbReference>
<accession>A0A916RRB1</accession>
<dbReference type="RefSeq" id="WP_188758585.1">
    <property type="nucleotide sequence ID" value="NZ_BMJB01000001.1"/>
</dbReference>
<dbReference type="EMBL" id="BMJB01000001">
    <property type="protein sequence ID" value="GGA64132.1"/>
    <property type="molecule type" value="Genomic_DNA"/>
</dbReference>
<comment type="catalytic activity">
    <reaction evidence="12">
        <text>a di-trans,poly-cis-dolichyl phosphate + UDP-alpha-D-glucose = a di-trans,poly-cis-dolichyl beta-D-glucosyl phosphate + UDP</text>
        <dbReference type="Rhea" id="RHEA:15401"/>
        <dbReference type="Rhea" id="RHEA-COMP:19498"/>
        <dbReference type="Rhea" id="RHEA-COMP:19502"/>
        <dbReference type="ChEBI" id="CHEBI:57525"/>
        <dbReference type="ChEBI" id="CHEBI:57683"/>
        <dbReference type="ChEBI" id="CHEBI:58223"/>
        <dbReference type="ChEBI" id="CHEBI:58885"/>
        <dbReference type="EC" id="2.4.1.117"/>
    </reaction>
    <physiologicalReaction direction="left-to-right" evidence="12">
        <dbReference type="Rhea" id="RHEA:15402"/>
    </physiologicalReaction>
</comment>
<evidence type="ECO:0000256" key="9">
    <source>
        <dbReference type="ARBA" id="ARBA00022968"/>
    </source>
</evidence>
<keyword evidence="5" id="KW-0328">Glycosyltransferase</keyword>
<dbReference type="Proteomes" id="UP000648801">
    <property type="component" value="Unassembled WGS sequence"/>
</dbReference>
<keyword evidence="8" id="KW-0256">Endoplasmic reticulum</keyword>
<evidence type="ECO:0000256" key="5">
    <source>
        <dbReference type="ARBA" id="ARBA00022676"/>
    </source>
</evidence>
<sequence length="268" mass="30321">MAHPQLSIVIPAYNESARIDEALERVLGCVTEQGWDAEVLVVDDGSKDDTAAIVQRWMNDHPRLHLIQNPGNRGKGYSVRNGLLQAAGDIVMFTDADLSAPMEEANLLFAALNNGADVAIGSRWLDRARQTIHQPLYRQFFGRCFNWITRTVMGLPFKDTQCGFKAFKRPAAQVIFRLQTIERWGFDPEILFIARKLKYVIREVPVTWGHDERSRISYLKDGMKMLEDMARIRGNSLAGRYDRAIAEMKDTSSMVTPPVVKVRAQAGR</sequence>
<comment type="pathway">
    <text evidence="2">Protein modification; protein glycosylation.</text>
</comment>
<dbReference type="EC" id="2.4.1.117" evidence="4"/>
<keyword evidence="7" id="KW-0812">Transmembrane</keyword>
<keyword evidence="10" id="KW-1133">Transmembrane helix</keyword>
<dbReference type="GO" id="GO:0004581">
    <property type="term" value="F:dolichyl-phosphate beta-glucosyltransferase activity"/>
    <property type="evidence" value="ECO:0007669"/>
    <property type="project" value="UniProtKB-EC"/>
</dbReference>
<dbReference type="Gene3D" id="3.90.550.10">
    <property type="entry name" value="Spore Coat Polysaccharide Biosynthesis Protein SpsA, Chain A"/>
    <property type="match status" value="1"/>
</dbReference>
<dbReference type="SUPFAM" id="SSF53448">
    <property type="entry name" value="Nucleotide-diphospho-sugar transferases"/>
    <property type="match status" value="1"/>
</dbReference>
<name>A0A916RRB1_9BACT</name>
<evidence type="ECO:0000313" key="15">
    <source>
        <dbReference type="Proteomes" id="UP000648801"/>
    </source>
</evidence>
<evidence type="ECO:0000256" key="11">
    <source>
        <dbReference type="ARBA" id="ARBA00023136"/>
    </source>
</evidence>
<comment type="caution">
    <text evidence="14">The sequence shown here is derived from an EMBL/GenBank/DDBJ whole genome shotgun (WGS) entry which is preliminary data.</text>
</comment>
<dbReference type="PANTHER" id="PTHR10859:SF91">
    <property type="entry name" value="DOLICHYL-PHOSPHATE BETA-GLUCOSYLTRANSFERASE"/>
    <property type="match status" value="1"/>
</dbReference>
<dbReference type="Pfam" id="PF00535">
    <property type="entry name" value="Glycos_transf_2"/>
    <property type="match status" value="1"/>
</dbReference>
<evidence type="ECO:0000256" key="1">
    <source>
        <dbReference type="ARBA" id="ARBA00004389"/>
    </source>
</evidence>
<evidence type="ECO:0000256" key="7">
    <source>
        <dbReference type="ARBA" id="ARBA00022692"/>
    </source>
</evidence>
<keyword evidence="15" id="KW-1185">Reference proteome</keyword>
<comment type="similarity">
    <text evidence="3">Belongs to the glycosyltransferase 2 family.</text>
</comment>
<reference evidence="14" key="1">
    <citation type="journal article" date="2014" name="Int. J. Syst. Evol. Microbiol.">
        <title>Complete genome sequence of Corynebacterium casei LMG S-19264T (=DSM 44701T), isolated from a smear-ripened cheese.</title>
        <authorList>
            <consortium name="US DOE Joint Genome Institute (JGI-PGF)"/>
            <person name="Walter F."/>
            <person name="Albersmeier A."/>
            <person name="Kalinowski J."/>
            <person name="Ruckert C."/>
        </authorList>
    </citation>
    <scope>NUCLEOTIDE SEQUENCE</scope>
    <source>
        <strain evidence="14">CGMCC 1.15447</strain>
    </source>
</reference>